<evidence type="ECO:0000313" key="11">
    <source>
        <dbReference type="EMBL" id="KHF40132.1"/>
    </source>
</evidence>
<dbReference type="SMART" id="SM00304">
    <property type="entry name" value="HAMP"/>
    <property type="match status" value="1"/>
</dbReference>
<evidence type="ECO:0000256" key="8">
    <source>
        <dbReference type="SAM" id="Phobius"/>
    </source>
</evidence>
<dbReference type="InterPro" id="IPR004089">
    <property type="entry name" value="MCPsignal_dom"/>
</dbReference>
<dbReference type="Proteomes" id="UP000030832">
    <property type="component" value="Unassembled WGS sequence"/>
</dbReference>
<keyword evidence="7" id="KW-0175">Coiled coil</keyword>
<evidence type="ECO:0000256" key="4">
    <source>
        <dbReference type="ARBA" id="ARBA00023224"/>
    </source>
</evidence>
<dbReference type="CDD" id="cd06225">
    <property type="entry name" value="HAMP"/>
    <property type="match status" value="1"/>
</dbReference>
<feature type="coiled-coil region" evidence="7">
    <location>
        <begin position="484"/>
        <end position="550"/>
    </location>
</feature>
<evidence type="ECO:0000256" key="3">
    <source>
        <dbReference type="ARBA" id="ARBA00023136"/>
    </source>
</evidence>
<comment type="similarity">
    <text evidence="5">Belongs to the methyl-accepting chemotaxis (MCP) protein family.</text>
</comment>
<evidence type="ECO:0000256" key="7">
    <source>
        <dbReference type="SAM" id="Coils"/>
    </source>
</evidence>
<dbReference type="Gene3D" id="1.10.287.950">
    <property type="entry name" value="Methyl-accepting chemotaxis protein"/>
    <property type="match status" value="1"/>
</dbReference>
<keyword evidence="8" id="KW-0812">Transmembrane</keyword>
<dbReference type="GO" id="GO:0005886">
    <property type="term" value="C:plasma membrane"/>
    <property type="evidence" value="ECO:0007669"/>
    <property type="project" value="UniProtKB-SubCell"/>
</dbReference>
<gene>
    <name evidence="11" type="ORF">LQ50_11520</name>
</gene>
<evidence type="ECO:0000313" key="12">
    <source>
        <dbReference type="Proteomes" id="UP000030832"/>
    </source>
</evidence>
<feature type="domain" description="Methyl-accepting transducer" evidence="9">
    <location>
        <begin position="287"/>
        <end position="537"/>
    </location>
</feature>
<comment type="subcellular location">
    <subcellularLocation>
        <location evidence="1">Cell membrane</location>
    </subcellularLocation>
</comment>
<dbReference type="PANTHER" id="PTHR32089">
    <property type="entry name" value="METHYL-ACCEPTING CHEMOTAXIS PROTEIN MCPB"/>
    <property type="match status" value="1"/>
</dbReference>
<sequence length="574" mass="64284">MQTTENKVNERQNGAFRKKGVLHRVSLRNRLLLLFVTLLIISIVSVGLSSYMKAKEMTITSIENRLIREAQLMGYIAENLQFLYVSDHEYFMQQLQVNVRSQQKKLEEDGMITDFLYISNDEAIPFSVSSETIASLSEDLIQEMTEMKNGVIHRVVDGKEFTISFQEMKEVDGVYVLLVSTDSYMGPVQEMAYFTMVIIAISIVLSTIGIMLFVRTLTNPLTILRRTMKDVREGQLHKEVPINTTVPEISSLHRSFESMVGQMRMMLHELKETTIELDQTGEELTSSSKHTLTYSQQLTDAIEVVKIGAEETASSSDLSVTSFKKMKGKIEDLALNMNSLFSSSEDMDRSAKRGEQNIIELIETIHSFETDFEHLTKTMTEVKDYSKSITVLVDLIQGIAEQTKLLSLNATIEAARAGDSGRGFAVVANEVRKLAEQSAMAAEEITESISNMEGVTVGAAREFDQMLEKTKLNLKTATVSKHSLNELMMEIVNVTNELKGMQLELNDLESHLPELEQTAESFASVSQETLASAEQMIATSESQMKQMESTHEIGLKLSSLSTSISGITQKFTVK</sequence>
<feature type="domain" description="HAMP" evidence="10">
    <location>
        <begin position="215"/>
        <end position="268"/>
    </location>
</feature>
<evidence type="ECO:0000259" key="10">
    <source>
        <dbReference type="PROSITE" id="PS50885"/>
    </source>
</evidence>
<dbReference type="GO" id="GO:0006935">
    <property type="term" value="P:chemotaxis"/>
    <property type="evidence" value="ECO:0007669"/>
    <property type="project" value="InterPro"/>
</dbReference>
<feature type="transmembrane region" description="Helical" evidence="8">
    <location>
        <begin position="31"/>
        <end position="51"/>
    </location>
</feature>
<dbReference type="SUPFAM" id="SSF58104">
    <property type="entry name" value="Methyl-accepting chemotaxis protein (MCP) signaling domain"/>
    <property type="match status" value="1"/>
</dbReference>
<dbReference type="Pfam" id="PF00672">
    <property type="entry name" value="HAMP"/>
    <property type="match status" value="1"/>
</dbReference>
<dbReference type="eggNOG" id="COG0840">
    <property type="taxonomic scope" value="Bacteria"/>
</dbReference>
<dbReference type="PANTHER" id="PTHR32089:SF112">
    <property type="entry name" value="LYSOZYME-LIKE PROTEIN-RELATED"/>
    <property type="match status" value="1"/>
</dbReference>
<name>A0A0B0IGW8_9BACI</name>
<dbReference type="Gene3D" id="6.10.340.10">
    <property type="match status" value="1"/>
</dbReference>
<evidence type="ECO:0000256" key="5">
    <source>
        <dbReference type="ARBA" id="ARBA00029447"/>
    </source>
</evidence>
<dbReference type="InterPro" id="IPR003660">
    <property type="entry name" value="HAMP_dom"/>
</dbReference>
<keyword evidence="3 8" id="KW-0472">Membrane</keyword>
<dbReference type="STRING" id="333138.LQ50_11520"/>
<dbReference type="PROSITE" id="PS50885">
    <property type="entry name" value="HAMP"/>
    <property type="match status" value="1"/>
</dbReference>
<dbReference type="Pfam" id="PF00015">
    <property type="entry name" value="MCPsignal"/>
    <property type="match status" value="1"/>
</dbReference>
<dbReference type="OrthoDB" id="2010115at2"/>
<dbReference type="GO" id="GO:0007165">
    <property type="term" value="P:signal transduction"/>
    <property type="evidence" value="ECO:0007669"/>
    <property type="project" value="UniProtKB-KW"/>
</dbReference>
<keyword evidence="4 6" id="KW-0807">Transducer</keyword>
<evidence type="ECO:0000256" key="1">
    <source>
        <dbReference type="ARBA" id="ARBA00004236"/>
    </source>
</evidence>
<proteinExistence type="inferred from homology"/>
<dbReference type="SMART" id="SM00283">
    <property type="entry name" value="MA"/>
    <property type="match status" value="1"/>
</dbReference>
<evidence type="ECO:0000259" key="9">
    <source>
        <dbReference type="PROSITE" id="PS50111"/>
    </source>
</evidence>
<dbReference type="PRINTS" id="PR00260">
    <property type="entry name" value="CHEMTRNSDUCR"/>
</dbReference>
<accession>A0A0B0IGW8</accession>
<protein>
    <submittedName>
        <fullName evidence="11">Chemotaxis protein</fullName>
    </submittedName>
</protein>
<keyword evidence="12" id="KW-1185">Reference proteome</keyword>
<keyword evidence="8" id="KW-1133">Transmembrane helix</keyword>
<organism evidence="11 12">
    <name type="scientific">Halalkalibacter okhensis</name>
    <dbReference type="NCBI Taxonomy" id="333138"/>
    <lineage>
        <taxon>Bacteria</taxon>
        <taxon>Bacillati</taxon>
        <taxon>Bacillota</taxon>
        <taxon>Bacilli</taxon>
        <taxon>Bacillales</taxon>
        <taxon>Bacillaceae</taxon>
        <taxon>Halalkalibacter</taxon>
    </lineage>
</organism>
<dbReference type="GO" id="GO:0004888">
    <property type="term" value="F:transmembrane signaling receptor activity"/>
    <property type="evidence" value="ECO:0007669"/>
    <property type="project" value="InterPro"/>
</dbReference>
<keyword evidence="2" id="KW-1003">Cell membrane</keyword>
<feature type="transmembrane region" description="Helical" evidence="8">
    <location>
        <begin position="192"/>
        <end position="214"/>
    </location>
</feature>
<dbReference type="EMBL" id="JRJU01000012">
    <property type="protein sequence ID" value="KHF40132.1"/>
    <property type="molecule type" value="Genomic_DNA"/>
</dbReference>
<comment type="caution">
    <text evidence="11">The sequence shown here is derived from an EMBL/GenBank/DDBJ whole genome shotgun (WGS) entry which is preliminary data.</text>
</comment>
<dbReference type="PROSITE" id="PS50111">
    <property type="entry name" value="CHEMOTAXIS_TRANSDUC_2"/>
    <property type="match status" value="1"/>
</dbReference>
<dbReference type="AlphaFoldDB" id="A0A0B0IGW8"/>
<evidence type="ECO:0000256" key="6">
    <source>
        <dbReference type="PROSITE-ProRule" id="PRU00284"/>
    </source>
</evidence>
<reference evidence="11 12" key="1">
    <citation type="submission" date="2014-09" db="EMBL/GenBank/DDBJ databases">
        <title>Genome sequencing and annotation of Bacillus Okhensis strain Kh10-101T.</title>
        <authorList>
            <person name="Prakash J.S."/>
        </authorList>
    </citation>
    <scope>NUCLEOTIDE SEQUENCE [LARGE SCALE GENOMIC DNA]</scope>
    <source>
        <strain evidence="12">Kh10-101T</strain>
    </source>
</reference>
<dbReference type="InterPro" id="IPR004090">
    <property type="entry name" value="Chemotax_Me-accpt_rcpt"/>
</dbReference>
<evidence type="ECO:0000256" key="2">
    <source>
        <dbReference type="ARBA" id="ARBA00022475"/>
    </source>
</evidence>